<comment type="subcellular location">
    <subcellularLocation>
        <location evidence="1">Cell membrane</location>
        <topology evidence="1">Multi-pass membrane protein</topology>
    </subcellularLocation>
</comment>
<evidence type="ECO:0000256" key="4">
    <source>
        <dbReference type="ARBA" id="ARBA00022692"/>
    </source>
</evidence>
<reference evidence="9 10" key="1">
    <citation type="journal article" date="2013" name="Proc. Natl. Acad. Sci. U.S.A.">
        <title>Candidate phylum TM6 genome recovered from a hospital sink biofilm provides genomic insights into this uncultivated phylum.</title>
        <authorList>
            <person name="McLean J.S."/>
            <person name="Lombardo M.J."/>
            <person name="Badger J.H."/>
            <person name="Edlund A."/>
            <person name="Novotny M."/>
            <person name="Yee-Greenbaum J."/>
            <person name="Vyahhi N."/>
            <person name="Hall A.P."/>
            <person name="Yang Y."/>
            <person name="Dupont C.L."/>
            <person name="Ziegler M.G."/>
            <person name="Chitsaz H."/>
            <person name="Allen A.E."/>
            <person name="Yooseph S."/>
            <person name="Tesler G."/>
            <person name="Pevzner P.A."/>
            <person name="Friedman R.M."/>
            <person name="Nealson K.H."/>
            <person name="Venter J.C."/>
            <person name="Lasken R.S."/>
        </authorList>
    </citation>
    <scope>NUCLEOTIDE SEQUENCE [LARGE SCALE GENOMIC DNA]</scope>
    <source>
        <strain evidence="9 10">TM6SC1</strain>
    </source>
</reference>
<evidence type="ECO:0000256" key="1">
    <source>
        <dbReference type="ARBA" id="ARBA00004651"/>
    </source>
</evidence>
<evidence type="ECO:0000256" key="6">
    <source>
        <dbReference type="ARBA" id="ARBA00023136"/>
    </source>
</evidence>
<dbReference type="Proteomes" id="UP000032214">
    <property type="component" value="Unassembled WGS sequence"/>
</dbReference>
<dbReference type="InterPro" id="IPR003004">
    <property type="entry name" value="GspF/PilC"/>
</dbReference>
<comment type="caution">
    <text evidence="9">The sequence shown here is derived from an EMBL/GenBank/DDBJ whole genome shotgun (WGS) entry which is preliminary data.</text>
</comment>
<keyword evidence="3" id="KW-1003">Cell membrane</keyword>
<gene>
    <name evidence="9" type="ORF">J120_02520</name>
</gene>
<dbReference type="EMBL" id="ARQD01000002">
    <property type="protein sequence ID" value="KIX85190.1"/>
    <property type="molecule type" value="Genomic_DNA"/>
</dbReference>
<comment type="similarity">
    <text evidence="2">Belongs to the GSP F family.</text>
</comment>
<feature type="transmembrane region" description="Helical" evidence="7">
    <location>
        <begin position="164"/>
        <end position="185"/>
    </location>
</feature>
<evidence type="ECO:0000313" key="9">
    <source>
        <dbReference type="EMBL" id="KIX85190.1"/>
    </source>
</evidence>
<dbReference type="InterPro" id="IPR018076">
    <property type="entry name" value="T2SS_GspF_dom"/>
</dbReference>
<dbReference type="PANTHER" id="PTHR30012:SF0">
    <property type="entry name" value="TYPE II SECRETION SYSTEM PROTEIN F-RELATED"/>
    <property type="match status" value="1"/>
</dbReference>
<feature type="transmembrane region" description="Helical" evidence="7">
    <location>
        <begin position="205"/>
        <end position="227"/>
    </location>
</feature>
<feature type="domain" description="Type II secretion system protein GspF" evidence="8">
    <location>
        <begin position="61"/>
        <end position="183"/>
    </location>
</feature>
<organism evidence="9 10">
    <name type="scientific">candidate division TM6 bacterium JCVI TM6SC1</name>
    <dbReference type="NCBI Taxonomy" id="1306947"/>
    <lineage>
        <taxon>Bacteria</taxon>
        <taxon>Candidatus Babelota</taxon>
        <taxon>Vermiphilus</taxon>
    </lineage>
</organism>
<feature type="transmembrane region" description="Helical" evidence="7">
    <location>
        <begin position="367"/>
        <end position="388"/>
    </location>
</feature>
<dbReference type="STRING" id="1306947.J120_02520"/>
<keyword evidence="10" id="KW-1185">Reference proteome</keyword>
<dbReference type="Pfam" id="PF00482">
    <property type="entry name" value="T2SSF"/>
    <property type="match status" value="2"/>
</dbReference>
<dbReference type="eggNOG" id="COG1459">
    <property type="taxonomic scope" value="Bacteria"/>
</dbReference>
<dbReference type="PANTHER" id="PTHR30012">
    <property type="entry name" value="GENERAL SECRETION PATHWAY PROTEIN"/>
    <property type="match status" value="1"/>
</dbReference>
<keyword evidence="5 7" id="KW-1133">Transmembrane helix</keyword>
<evidence type="ECO:0000259" key="8">
    <source>
        <dbReference type="Pfam" id="PF00482"/>
    </source>
</evidence>
<evidence type="ECO:0000256" key="2">
    <source>
        <dbReference type="ARBA" id="ARBA00005745"/>
    </source>
</evidence>
<feature type="domain" description="Type II secretion system protein GspF" evidence="8">
    <location>
        <begin position="265"/>
        <end position="387"/>
    </location>
</feature>
<dbReference type="InterPro" id="IPR042094">
    <property type="entry name" value="T2SS_GspF_sf"/>
</dbReference>
<dbReference type="GO" id="GO:0005886">
    <property type="term" value="C:plasma membrane"/>
    <property type="evidence" value="ECO:0007669"/>
    <property type="project" value="UniProtKB-SubCell"/>
</dbReference>
<evidence type="ECO:0000256" key="7">
    <source>
        <dbReference type="SAM" id="Phobius"/>
    </source>
</evidence>
<accession>A0A0D2I1Y9</accession>
<evidence type="ECO:0000313" key="10">
    <source>
        <dbReference type="Proteomes" id="UP000032214"/>
    </source>
</evidence>
<keyword evidence="6 7" id="KW-0472">Membrane</keyword>
<keyword evidence="4 7" id="KW-0812">Transmembrane</keyword>
<evidence type="ECO:0000256" key="3">
    <source>
        <dbReference type="ARBA" id="ARBA00022475"/>
    </source>
</evidence>
<dbReference type="AlphaFoldDB" id="A0A0D2I1Y9"/>
<evidence type="ECO:0000256" key="5">
    <source>
        <dbReference type="ARBA" id="ARBA00022989"/>
    </source>
</evidence>
<proteinExistence type="inferred from homology"/>
<protein>
    <recommendedName>
        <fullName evidence="8">Type II secretion system protein GspF domain-containing protein</fullName>
    </recommendedName>
</protein>
<sequence>MPYYLWKGVHISGSWRYGLRSAINTDILSEQLYKADIGLTRSRCLYLHHRSSWKSVRIPYLRAAGELLESKIPLFQSLTIAAELTCHGYLKESLIQCARDVERGTSIVEAFMRITIINDPLLLSACQVGQTSGQLSTTLTSLAKFYENKLTLSTLLTRAWNGPLLTLSAAFIIMLALIIGVIPSYMELSNLTGTSLPGYIHTALAIRNIIISPWLPALVVTLIIFIYSSYQLARTYAPNHYDYLLLKIPLLGKTIGYISVNFYFAYLALLLEHGISITQALNMTSKTISNKHLNKTYTHIANLVTQGHTLADAWTTTSGTYLVPQGISLLYLGQTTGYMARAALQISSLYHQMLTTSIVRWAKRGNIALLILSGIVVGAMVIGLYLPILNLPDMASQFDTTMTTSV</sequence>
<dbReference type="Gene3D" id="1.20.81.30">
    <property type="entry name" value="Type II secretion system (T2SS), domain F"/>
    <property type="match status" value="2"/>
</dbReference>
<name>A0A0D2I1Y9_9BACT</name>